<proteinExistence type="inferred from homology"/>
<evidence type="ECO:0000313" key="13">
    <source>
        <dbReference type="EMBL" id="KAI9635957.1"/>
    </source>
</evidence>
<dbReference type="InterPro" id="IPR050517">
    <property type="entry name" value="DDR_Repair_Kinase"/>
</dbReference>
<protein>
    <recommendedName>
        <fullName evidence="2">non-specific serine/threonine protein kinase</fullName>
        <ecNumber evidence="2">2.7.11.1</ecNumber>
    </recommendedName>
</protein>
<keyword evidence="7" id="KW-0067">ATP-binding</keyword>
<dbReference type="Proteomes" id="UP001164286">
    <property type="component" value="Unassembled WGS sequence"/>
</dbReference>
<comment type="similarity">
    <text evidence="1">Belongs to the PI3/PI4-kinase family.</text>
</comment>
<dbReference type="SMART" id="SM01345">
    <property type="entry name" value="Rapamycin_bind"/>
    <property type="match status" value="1"/>
</dbReference>
<keyword evidence="6" id="KW-0418">Kinase</keyword>
<feature type="domain" description="FAT" evidence="11">
    <location>
        <begin position="285"/>
        <end position="821"/>
    </location>
</feature>
<comment type="catalytic activity">
    <reaction evidence="8">
        <text>L-seryl-[protein] + ATP = O-phospho-L-seryl-[protein] + ADP + H(+)</text>
        <dbReference type="Rhea" id="RHEA:17989"/>
        <dbReference type="Rhea" id="RHEA-COMP:9863"/>
        <dbReference type="Rhea" id="RHEA-COMP:11604"/>
        <dbReference type="ChEBI" id="CHEBI:15378"/>
        <dbReference type="ChEBI" id="CHEBI:29999"/>
        <dbReference type="ChEBI" id="CHEBI:30616"/>
        <dbReference type="ChEBI" id="CHEBI:83421"/>
        <dbReference type="ChEBI" id="CHEBI:456216"/>
        <dbReference type="EC" id="2.7.11.1"/>
    </reaction>
</comment>
<reference evidence="13" key="1">
    <citation type="journal article" date="2022" name="G3 (Bethesda)">
        <title>High quality genome of the basidiomycete yeast Dioszegia hungarica PDD-24b-2 isolated from cloud water.</title>
        <authorList>
            <person name="Jarrige D."/>
            <person name="Haridas S."/>
            <person name="Bleykasten-Grosshans C."/>
            <person name="Joly M."/>
            <person name="Nadalig T."/>
            <person name="Sancelme M."/>
            <person name="Vuilleumier S."/>
            <person name="Grigoriev I.V."/>
            <person name="Amato P."/>
            <person name="Bringel F."/>
        </authorList>
    </citation>
    <scope>NUCLEOTIDE SEQUENCE</scope>
    <source>
        <strain evidence="13">PDD-24b-2</strain>
    </source>
</reference>
<evidence type="ECO:0000259" key="11">
    <source>
        <dbReference type="PROSITE" id="PS51189"/>
    </source>
</evidence>
<feature type="domain" description="FATC" evidence="12">
    <location>
        <begin position="1418"/>
        <end position="1451"/>
    </location>
</feature>
<evidence type="ECO:0000256" key="1">
    <source>
        <dbReference type="ARBA" id="ARBA00011031"/>
    </source>
</evidence>
<gene>
    <name evidence="13" type="ORF">MKK02DRAFT_44656</name>
</gene>
<dbReference type="GeneID" id="77732236"/>
<dbReference type="Pfam" id="PF00454">
    <property type="entry name" value="PI3_PI4_kinase"/>
    <property type="match status" value="1"/>
</dbReference>
<dbReference type="PANTHER" id="PTHR11139">
    <property type="entry name" value="ATAXIA TELANGIECTASIA MUTATED ATM -RELATED"/>
    <property type="match status" value="1"/>
</dbReference>
<dbReference type="SMART" id="SM01343">
    <property type="entry name" value="FATC"/>
    <property type="match status" value="1"/>
</dbReference>
<feature type="region of interest" description="Disordered" evidence="9">
    <location>
        <begin position="1312"/>
        <end position="1365"/>
    </location>
</feature>
<dbReference type="SMART" id="SM00146">
    <property type="entry name" value="PI3Kc"/>
    <property type="match status" value="1"/>
</dbReference>
<keyword evidence="5" id="KW-0547">Nucleotide-binding</keyword>
<dbReference type="InterPro" id="IPR003152">
    <property type="entry name" value="FATC_dom"/>
</dbReference>
<dbReference type="PROSITE" id="PS51190">
    <property type="entry name" value="FATC"/>
    <property type="match status" value="1"/>
</dbReference>
<dbReference type="GO" id="GO:0005737">
    <property type="term" value="C:cytoplasm"/>
    <property type="evidence" value="ECO:0007669"/>
    <property type="project" value="TreeGrafter"/>
</dbReference>
<dbReference type="InterPro" id="IPR057564">
    <property type="entry name" value="HEAT_ATR"/>
</dbReference>
<dbReference type="GO" id="GO:0031931">
    <property type="term" value="C:TORC1 complex"/>
    <property type="evidence" value="ECO:0007669"/>
    <property type="project" value="TreeGrafter"/>
</dbReference>
<dbReference type="InterPro" id="IPR009076">
    <property type="entry name" value="FRB_dom"/>
</dbReference>
<evidence type="ECO:0000256" key="8">
    <source>
        <dbReference type="ARBA" id="ARBA00048679"/>
    </source>
</evidence>
<dbReference type="SUPFAM" id="SSF56112">
    <property type="entry name" value="Protein kinase-like (PK-like)"/>
    <property type="match status" value="1"/>
</dbReference>
<dbReference type="GO" id="GO:0005634">
    <property type="term" value="C:nucleus"/>
    <property type="evidence" value="ECO:0007669"/>
    <property type="project" value="TreeGrafter"/>
</dbReference>
<evidence type="ECO:0000256" key="6">
    <source>
        <dbReference type="ARBA" id="ARBA00022777"/>
    </source>
</evidence>
<evidence type="ECO:0000259" key="10">
    <source>
        <dbReference type="PROSITE" id="PS50290"/>
    </source>
</evidence>
<dbReference type="EMBL" id="JAKWFO010000005">
    <property type="protein sequence ID" value="KAI9635957.1"/>
    <property type="molecule type" value="Genomic_DNA"/>
</dbReference>
<dbReference type="GO" id="GO:0004674">
    <property type="term" value="F:protein serine/threonine kinase activity"/>
    <property type="evidence" value="ECO:0007669"/>
    <property type="project" value="UniProtKB-EC"/>
</dbReference>
<evidence type="ECO:0000259" key="12">
    <source>
        <dbReference type="PROSITE" id="PS51190"/>
    </source>
</evidence>
<dbReference type="EC" id="2.7.11.1" evidence="2"/>
<evidence type="ECO:0000256" key="3">
    <source>
        <dbReference type="ARBA" id="ARBA00022679"/>
    </source>
</evidence>
<dbReference type="PANTHER" id="PTHR11139:SF9">
    <property type="entry name" value="SERINE_THREONINE-PROTEIN KINASE MTOR"/>
    <property type="match status" value="1"/>
</dbReference>
<dbReference type="GO" id="GO:0016242">
    <property type="term" value="P:negative regulation of macroautophagy"/>
    <property type="evidence" value="ECO:0007669"/>
    <property type="project" value="TreeGrafter"/>
</dbReference>
<dbReference type="InterPro" id="IPR014009">
    <property type="entry name" value="PIK_FAT"/>
</dbReference>
<dbReference type="PROSITE" id="PS50290">
    <property type="entry name" value="PI3_4_KINASE_3"/>
    <property type="match status" value="1"/>
</dbReference>
<dbReference type="InterPro" id="IPR036940">
    <property type="entry name" value="PI3/4_kinase_cat_sf"/>
</dbReference>
<organism evidence="13 14">
    <name type="scientific">Dioszegia hungarica</name>
    <dbReference type="NCBI Taxonomy" id="4972"/>
    <lineage>
        <taxon>Eukaryota</taxon>
        <taxon>Fungi</taxon>
        <taxon>Dikarya</taxon>
        <taxon>Basidiomycota</taxon>
        <taxon>Agaricomycotina</taxon>
        <taxon>Tremellomycetes</taxon>
        <taxon>Tremellales</taxon>
        <taxon>Bulleribasidiaceae</taxon>
        <taxon>Dioszegia</taxon>
    </lineage>
</organism>
<name>A0AA38H7S2_9TREE</name>
<evidence type="ECO:0000256" key="5">
    <source>
        <dbReference type="ARBA" id="ARBA00022741"/>
    </source>
</evidence>
<dbReference type="InterPro" id="IPR003151">
    <property type="entry name" value="PIK-rel_kinase_FAT"/>
</dbReference>
<dbReference type="Pfam" id="PF02260">
    <property type="entry name" value="FATC"/>
    <property type="match status" value="1"/>
</dbReference>
<dbReference type="GO" id="GO:0031932">
    <property type="term" value="C:TORC2 complex"/>
    <property type="evidence" value="ECO:0007669"/>
    <property type="project" value="TreeGrafter"/>
</dbReference>
<dbReference type="InterPro" id="IPR036738">
    <property type="entry name" value="FRB_sf"/>
</dbReference>
<evidence type="ECO:0000313" key="14">
    <source>
        <dbReference type="Proteomes" id="UP001164286"/>
    </source>
</evidence>
<comment type="caution">
    <text evidence="13">The sequence shown here is derived from an EMBL/GenBank/DDBJ whole genome shotgun (WGS) entry which is preliminary data.</text>
</comment>
<keyword evidence="14" id="KW-1185">Reference proteome</keyword>
<evidence type="ECO:0000256" key="9">
    <source>
        <dbReference type="SAM" id="MobiDB-lite"/>
    </source>
</evidence>
<feature type="domain" description="PI3K/PI4K catalytic" evidence="10">
    <location>
        <begin position="1000"/>
        <end position="1349"/>
    </location>
</feature>
<evidence type="ECO:0000256" key="2">
    <source>
        <dbReference type="ARBA" id="ARBA00012513"/>
    </source>
</evidence>
<dbReference type="SUPFAM" id="SSF47212">
    <property type="entry name" value="FKBP12-rapamycin-binding domain of FKBP-rapamycin-associated protein (FRAP)"/>
    <property type="match status" value="1"/>
</dbReference>
<keyword evidence="3" id="KW-0808">Transferase</keyword>
<dbReference type="Pfam" id="PF23593">
    <property type="entry name" value="HEAT_ATR"/>
    <property type="match status" value="1"/>
</dbReference>
<dbReference type="Gene3D" id="1.10.1070.11">
    <property type="entry name" value="Phosphatidylinositol 3-/4-kinase, catalytic domain"/>
    <property type="match status" value="1"/>
</dbReference>
<evidence type="ECO:0000256" key="4">
    <source>
        <dbReference type="ARBA" id="ARBA00022737"/>
    </source>
</evidence>
<evidence type="ECO:0000256" key="7">
    <source>
        <dbReference type="ARBA" id="ARBA00022840"/>
    </source>
</evidence>
<keyword evidence="4" id="KW-0677">Repeat</keyword>
<dbReference type="GO" id="GO:0005524">
    <property type="term" value="F:ATP binding"/>
    <property type="evidence" value="ECO:0007669"/>
    <property type="project" value="UniProtKB-KW"/>
</dbReference>
<sequence>MAPYDDAVWLEGLRMLADPKLRRTMATTSSIWMPLLLKGIDTTRTPEVILAGLRLLAEVSGIVDPMKSCFVKPLKALMVLDGVGETDELRKADGNLGLELIPSIPSTDLSASSGSLKAPPVATAAGPTLHPVLNEILEGNLPPHTRDVRYAWTHSLFAPNTEQHEIWLANLYRATVEASAVPEMVITWKLDTQIHEDLFPTAFLLCYNQIEADVAFKAKVDKTLIRLLADPMTSKAIVEVILELLIFLQKEKKEMPMEVLKAATACAMSDLGDLHGILPAASLWFIEAEAERSMTAERIGDLVEANIRIGISGHDSAWSSLMWLQDDYDTQPDPMWITQLGHWTQALDAQEGMDKGVVDTFGSFNTRMLCYHALGQFEKGYELAQAMYEGLTDHERRKTAHWATAAAWHMGDYEAMADYLAFHPKGTSKSLYKAIIDVNAAEYRSAVQRISKAQTLAYDEIQSCLSISPSEAGKTLAKTEYLVELSEVMAYKMQPERRQSILAGWRGRFKQSHPDSNSWLRRLQIWSLACEPRVWELQVCYLDCAKLCESQGKHESAQKIIDLVTPDVTPPGCKVEYTKLRFLWKDACARQDSAAMRHLLDTLRTHASGFIKHHRIKEDDFMNEGLGMRPLTSTEHVDQGYRRTLGRRMYRLGQWSEVIQGPEWISDPASEVYKYYSLAAKLDDTWFTGSYALSTAAMAIFEAKNHDSRDPIAINNYVVPAIRGLFQAIRAEESPEKMIKALLRLVTVWFRYGESESVLIEAEQQLASTPVTVWLTAVPQLIARLGTQHRDLQGLLIGLLKDIASAYPHAIIWPLMTASQSKAEHQDAARVIMSHIATMKDGGTLVKQAETVGRELIRVSTSWRGLIDKCLPRVELMEIAWHEVPELWKEDYEALGRPETPDEDAFVQRFGRHIDSVYAVLQRYRSTRSVGYVNTAYTELYKLFGNIDAAISQQYKVSNPKLFMRDTAPRLLAMRDCILTVPGQYDPQVKLDDQAFIDSFPATVDILNTKMLPRKLSIRSWRSQRDEFTNFTFLLKGNEDLRGDERIMQLFTLINTLLNHNSESFGRNLHLLPYEVIPLSPSAGLLSWVPNTQQLQGMIQANREKNKNNKLSDRELASMLGYDPETFDSLHDKPRSDLTSEMDRYDKLPTEEKVKRLQAAWSHSKQGELKDVLWQRSPSSEIWIRRRTNFARTLGVGSFVGHIIGLGDRHGSNILVDQLTWGALHIDFGDLFCVSQDRSYLPEKVPFRLTRMMTNAFELASHKGHAVPGTRGSYKKASVYTMEVLRENRGTLLAMLEAFLYDPLLHWTANSTSSTVNKQEQSKDKPAQKGHGRQEQSVRLNPPPTTRNHTQSVAPAFTPKEGDSDAYHRIDNSLVDADYTDDSWIAKVAGGSMTNARALQVLATIERKLAGYEKGSEQPLEVKRQVQLLIAEATDPANLAQGYVLGWIPQW</sequence>
<dbReference type="PROSITE" id="PS51189">
    <property type="entry name" value="FAT"/>
    <property type="match status" value="1"/>
</dbReference>
<dbReference type="InterPro" id="IPR000403">
    <property type="entry name" value="PI3/4_kinase_cat_dom"/>
</dbReference>
<feature type="compositionally biased region" description="Basic and acidic residues" evidence="9">
    <location>
        <begin position="1320"/>
        <end position="1336"/>
    </location>
</feature>
<dbReference type="Pfam" id="PF02259">
    <property type="entry name" value="FAT"/>
    <property type="match status" value="1"/>
</dbReference>
<dbReference type="InterPro" id="IPR011009">
    <property type="entry name" value="Kinase-like_dom_sf"/>
</dbReference>
<dbReference type="GO" id="GO:0031929">
    <property type="term" value="P:TOR signaling"/>
    <property type="evidence" value="ECO:0007669"/>
    <property type="project" value="TreeGrafter"/>
</dbReference>
<dbReference type="RefSeq" id="XP_052945734.1">
    <property type="nucleotide sequence ID" value="XM_053093031.1"/>
</dbReference>
<dbReference type="Gene3D" id="3.30.1010.10">
    <property type="entry name" value="Phosphatidylinositol 3-kinase Catalytic Subunit, Chain A, domain 4"/>
    <property type="match status" value="1"/>
</dbReference>
<dbReference type="GO" id="GO:0044877">
    <property type="term" value="F:protein-containing complex binding"/>
    <property type="evidence" value="ECO:0007669"/>
    <property type="project" value="InterPro"/>
</dbReference>
<dbReference type="Pfam" id="PF08771">
    <property type="entry name" value="FRB_dom"/>
    <property type="match status" value="1"/>
</dbReference>
<accession>A0AA38H7S2</accession>